<sequence>MPQSNDVVNLWLYFDEWTRCISSRYQRDSLYRKGNFDGCSAQYADLKAAMKAKTMNDPEEAIKLMETTHYKRTLGSDPATSPTAGYIWDLKSKPSWDAEE</sequence>
<dbReference type="PANTHER" id="PTHR28052">
    <property type="entry name" value="UPF0545 PROTEIN C22ORF39"/>
    <property type="match status" value="1"/>
</dbReference>
<reference evidence="1" key="1">
    <citation type="submission" date="2021-01" db="EMBL/GenBank/DDBJ databases">
        <authorList>
            <person name="Corre E."/>
            <person name="Pelletier E."/>
            <person name="Niang G."/>
            <person name="Scheremetjew M."/>
            <person name="Finn R."/>
            <person name="Kale V."/>
            <person name="Holt S."/>
            <person name="Cochrane G."/>
            <person name="Meng A."/>
            <person name="Brown T."/>
            <person name="Cohen L."/>
        </authorList>
    </citation>
    <scope>NUCLEOTIDE SEQUENCE</scope>
    <source>
        <strain evidence="2">GSO104</strain>
        <strain evidence="1">Pop2</strain>
    </source>
</reference>
<dbReference type="EMBL" id="HBNS01055767">
    <property type="protein sequence ID" value="CAE4658821.1"/>
    <property type="molecule type" value="Transcribed_RNA"/>
</dbReference>
<accession>A0A6U3W9W4</accession>
<gene>
    <name evidence="2" type="ORF">DBRI00130_LOCUS40291</name>
    <name evidence="1" type="ORF">DBRI1063_LOCUS3154</name>
</gene>
<name>A0A6U3W9W4_9STRA</name>
<evidence type="ECO:0000313" key="2">
    <source>
        <dbReference type="EMBL" id="CAE4658821.1"/>
    </source>
</evidence>
<dbReference type="EMBL" id="HBGN01004783">
    <property type="protein sequence ID" value="CAD9316747.1"/>
    <property type="molecule type" value="Transcribed_RNA"/>
</dbReference>
<proteinExistence type="predicted"/>
<dbReference type="InterPro" id="IPR021475">
    <property type="entry name" value="Pants/Emi1-like"/>
</dbReference>
<organism evidence="1">
    <name type="scientific">Ditylum brightwellii</name>
    <dbReference type="NCBI Taxonomy" id="49249"/>
    <lineage>
        <taxon>Eukaryota</taxon>
        <taxon>Sar</taxon>
        <taxon>Stramenopiles</taxon>
        <taxon>Ochrophyta</taxon>
        <taxon>Bacillariophyta</taxon>
        <taxon>Mediophyceae</taxon>
        <taxon>Lithodesmiophycidae</taxon>
        <taxon>Lithodesmiales</taxon>
        <taxon>Lithodesmiaceae</taxon>
        <taxon>Ditylum</taxon>
    </lineage>
</organism>
<protein>
    <submittedName>
        <fullName evidence="1">Uncharacterized protein</fullName>
    </submittedName>
</protein>
<dbReference type="AlphaFoldDB" id="A0A6U3W9W4"/>
<dbReference type="Pfam" id="PF11326">
    <property type="entry name" value="PANTS-like"/>
    <property type="match status" value="1"/>
</dbReference>
<dbReference type="PANTHER" id="PTHR28052:SF1">
    <property type="entry name" value="UPF0545 PROTEIN C22ORF39"/>
    <property type="match status" value="1"/>
</dbReference>
<evidence type="ECO:0000313" key="1">
    <source>
        <dbReference type="EMBL" id="CAD9316747.1"/>
    </source>
</evidence>